<sequence length="319" mass="33494">MRSAPKDFAMSFNTSMSRRAVLTIGAAGALSACVKGSSKTLVIGDQRGGIQALLEASGQLKDVPYAIQWAQFPNAAPLIEALGAGAIDTGVGGDAPFIFSLQANAGVKAIAAFRAKGAATTVLVSGTSPIKGFDDLLGKRVATPRGSIGHYVLLAGLKRLGKPFDAIDMKFLSPSDGRAALASGTVDAWAIWDPYAAIGELSDGMRIIPIDRSLTPGLGFVFGTDASLRDKRPLLADLTARFAAARTWGETHREAYAQMLTKQTGVPLAATRRYLNRSVNVPVPIDTGLIAEEQGIADLFQEAGLLTKPVQVAPNFQQL</sequence>
<dbReference type="InterPro" id="IPR001638">
    <property type="entry name" value="Solute-binding_3/MltF_N"/>
</dbReference>
<feature type="domain" description="Solute-binding protein family 3/N-terminal" evidence="6">
    <location>
        <begin position="40"/>
        <end position="263"/>
    </location>
</feature>
<keyword evidence="3" id="KW-0732">Signal</keyword>
<evidence type="ECO:0000259" key="6">
    <source>
        <dbReference type="SMART" id="SM00062"/>
    </source>
</evidence>
<name>A0A1B3ZCR5_9SPHN</name>
<dbReference type="AlphaFoldDB" id="A0A1B3ZCR5"/>
<evidence type="ECO:0000313" key="7">
    <source>
        <dbReference type="EMBL" id="AOH85210.1"/>
    </source>
</evidence>
<reference evidence="7 8" key="1">
    <citation type="submission" date="2016-01" db="EMBL/GenBank/DDBJ databases">
        <title>Complete genome and mega plasmid sequence of Sphingomonas panacis DCY99 elicits systemic resistance in rice to Xanthomonas oryzae.</title>
        <authorList>
            <person name="Kim Y.J."/>
            <person name="Yang D.C."/>
            <person name="Sing P."/>
        </authorList>
    </citation>
    <scope>NUCLEOTIDE SEQUENCE [LARGE SCALE GENOMIC DNA]</scope>
    <source>
        <strain evidence="7 8">DCY99</strain>
    </source>
</reference>
<proteinExistence type="inferred from homology"/>
<dbReference type="OrthoDB" id="6522570at2"/>
<dbReference type="KEGG" id="span:AWL63_15840"/>
<keyword evidence="2" id="KW-0813">Transport</keyword>
<dbReference type="InterPro" id="IPR015168">
    <property type="entry name" value="SsuA/THI5"/>
</dbReference>
<comment type="similarity">
    <text evidence="1">Belongs to the bacterial solute-binding protein SsuA/TauA family.</text>
</comment>
<evidence type="ECO:0000313" key="8">
    <source>
        <dbReference type="Proteomes" id="UP000094256"/>
    </source>
</evidence>
<evidence type="ECO:0000256" key="1">
    <source>
        <dbReference type="ARBA" id="ARBA00010742"/>
    </source>
</evidence>
<dbReference type="EMBL" id="CP014168">
    <property type="protein sequence ID" value="AOH85210.1"/>
    <property type="molecule type" value="Genomic_DNA"/>
</dbReference>
<dbReference type="SMART" id="SM00062">
    <property type="entry name" value="PBPb"/>
    <property type="match status" value="1"/>
</dbReference>
<dbReference type="Pfam" id="PF09084">
    <property type="entry name" value="NMT1"/>
    <property type="match status" value="1"/>
</dbReference>
<dbReference type="CDD" id="cd13558">
    <property type="entry name" value="PBP2_SsuA_like_2"/>
    <property type="match status" value="1"/>
</dbReference>
<dbReference type="Proteomes" id="UP000094256">
    <property type="component" value="Chromosome"/>
</dbReference>
<dbReference type="PROSITE" id="PS51257">
    <property type="entry name" value="PROKAR_LIPOPROTEIN"/>
    <property type="match status" value="1"/>
</dbReference>
<organism evidence="7 8">
    <name type="scientific">Sphingomonas panacis</name>
    <dbReference type="NCBI Taxonomy" id="1560345"/>
    <lineage>
        <taxon>Bacteria</taxon>
        <taxon>Pseudomonadati</taxon>
        <taxon>Pseudomonadota</taxon>
        <taxon>Alphaproteobacteria</taxon>
        <taxon>Sphingomonadales</taxon>
        <taxon>Sphingomonadaceae</taxon>
        <taxon>Sphingomonas</taxon>
    </lineage>
</organism>
<evidence type="ECO:0000256" key="5">
    <source>
        <dbReference type="ARBA" id="ARBA00070228"/>
    </source>
</evidence>
<dbReference type="Gene3D" id="3.40.190.10">
    <property type="entry name" value="Periplasmic binding protein-like II"/>
    <property type="match status" value="2"/>
</dbReference>
<dbReference type="SUPFAM" id="SSF53850">
    <property type="entry name" value="Periplasmic binding protein-like II"/>
    <property type="match status" value="1"/>
</dbReference>
<dbReference type="FunFam" id="3.40.190.10:FF:000050">
    <property type="entry name" value="Sulfonate ABC transporter substrate-binding protein"/>
    <property type="match status" value="1"/>
</dbReference>
<dbReference type="PANTHER" id="PTHR30024">
    <property type="entry name" value="ALIPHATIC SULFONATES-BINDING PROTEIN-RELATED"/>
    <property type="match status" value="1"/>
</dbReference>
<evidence type="ECO:0000256" key="3">
    <source>
        <dbReference type="ARBA" id="ARBA00022729"/>
    </source>
</evidence>
<keyword evidence="8" id="KW-1185">Reference proteome</keyword>
<dbReference type="PANTHER" id="PTHR30024:SF48">
    <property type="entry name" value="ABC TRANSPORTER SUBSTRATE-BINDING PROTEIN"/>
    <property type="match status" value="1"/>
</dbReference>
<accession>A0A1B3ZCR5</accession>
<evidence type="ECO:0000256" key="4">
    <source>
        <dbReference type="ARBA" id="ARBA00055538"/>
    </source>
</evidence>
<gene>
    <name evidence="7" type="ORF">AWL63_15840</name>
</gene>
<evidence type="ECO:0000256" key="2">
    <source>
        <dbReference type="ARBA" id="ARBA00022448"/>
    </source>
</evidence>
<comment type="function">
    <text evidence="4">Part of a binding-protein-dependent transport system for aliphatic sulfonates. Putative binding protein.</text>
</comment>
<protein>
    <recommendedName>
        <fullName evidence="5">Putative aliphatic sulfonates-binding protein</fullName>
    </recommendedName>
</protein>
<dbReference type="STRING" id="1560345.AWL63_15840"/>